<keyword evidence="1" id="KW-1133">Transmembrane helix</keyword>
<dbReference type="RefSeq" id="WP_076767172.1">
    <property type="nucleotide sequence ID" value="NZ_MSFI01000023.1"/>
</dbReference>
<dbReference type="OrthoDB" id="2454818at2"/>
<dbReference type="Proteomes" id="UP000188613">
    <property type="component" value="Unassembled WGS sequence"/>
</dbReference>
<gene>
    <name evidence="2" type="ORF">BTO28_13585</name>
</gene>
<dbReference type="STRING" id="1714355.BTO28_13585"/>
<dbReference type="EMBL" id="MSFI01000023">
    <property type="protein sequence ID" value="OMP66218.1"/>
    <property type="molecule type" value="Genomic_DNA"/>
</dbReference>
<evidence type="ECO:0000256" key="1">
    <source>
        <dbReference type="SAM" id="Phobius"/>
    </source>
</evidence>
<keyword evidence="1" id="KW-0812">Transmembrane</keyword>
<comment type="caution">
    <text evidence="2">The sequence shown here is derived from an EMBL/GenBank/DDBJ whole genome shotgun (WGS) entry which is preliminary data.</text>
</comment>
<accession>A0A1V2A5E0</accession>
<keyword evidence="1" id="KW-0472">Membrane</keyword>
<feature type="transmembrane region" description="Helical" evidence="1">
    <location>
        <begin position="6"/>
        <end position="26"/>
    </location>
</feature>
<name>A0A1V2A5E0_9BACI</name>
<reference evidence="2 3" key="1">
    <citation type="submission" date="2016-12" db="EMBL/GenBank/DDBJ databases">
        <title>Domibacillus sp. SAB 38T whole genome sequencing.</title>
        <authorList>
            <person name="Verma A."/>
            <person name="Ojha A.K."/>
            <person name="Krishnamurthi S."/>
        </authorList>
    </citation>
    <scope>NUCLEOTIDE SEQUENCE [LARGE SCALE GENOMIC DNA]</scope>
    <source>
        <strain evidence="2 3">SAB 38</strain>
    </source>
</reference>
<proteinExistence type="predicted"/>
<sequence length="75" mass="8185">MAVITFFTIAAIVLLALSIIGTLVVMRRTAAGKEKDELSGPVRRHPYALNPVIWMYIAAGVAFLAIILIVWFGGR</sequence>
<evidence type="ECO:0000313" key="3">
    <source>
        <dbReference type="Proteomes" id="UP000188613"/>
    </source>
</evidence>
<dbReference type="AlphaFoldDB" id="A0A1V2A5E0"/>
<protein>
    <submittedName>
        <fullName evidence="2">Uncharacterized protein</fullName>
    </submittedName>
</protein>
<evidence type="ECO:0000313" key="2">
    <source>
        <dbReference type="EMBL" id="OMP66218.1"/>
    </source>
</evidence>
<keyword evidence="3" id="KW-1185">Reference proteome</keyword>
<organism evidence="2 3">
    <name type="scientific">Domibacillus epiphyticus</name>
    <dbReference type="NCBI Taxonomy" id="1714355"/>
    <lineage>
        <taxon>Bacteria</taxon>
        <taxon>Bacillati</taxon>
        <taxon>Bacillota</taxon>
        <taxon>Bacilli</taxon>
        <taxon>Bacillales</taxon>
        <taxon>Bacillaceae</taxon>
        <taxon>Domibacillus</taxon>
    </lineage>
</organism>
<feature type="transmembrane region" description="Helical" evidence="1">
    <location>
        <begin position="47"/>
        <end position="72"/>
    </location>
</feature>